<proteinExistence type="predicted"/>
<dbReference type="Proteomes" id="UP000051401">
    <property type="component" value="Unassembled WGS sequence"/>
</dbReference>
<dbReference type="PATRIC" id="fig|540747.5.peg.5796"/>
<dbReference type="STRING" id="540747.SAMN04488031_101796"/>
<evidence type="ECO:0008006" key="3">
    <source>
        <dbReference type="Google" id="ProtNLM"/>
    </source>
</evidence>
<name>A0A0T5P862_9RHOB</name>
<dbReference type="RefSeq" id="WP_057816714.1">
    <property type="nucleotide sequence ID" value="NZ_CP031598.1"/>
</dbReference>
<accession>A0A0T5P862</accession>
<dbReference type="AlphaFoldDB" id="A0A0T5P862"/>
<sequence>METMMRKAKIEDGVVVNVEAVNPDSIPDHARGWPECPKWVRKGCAYDDETFSEPEPEPVTADMIEDEAERRVNMVASDRMQGRLLAERQALSAKADKTFDEQARADEIDGAFADIAAIWAASDALIEQDPIPQDFQDDKHWP</sequence>
<reference evidence="1 2" key="1">
    <citation type="submission" date="2015-04" db="EMBL/GenBank/DDBJ databases">
        <title>The draft genome sequence of Roseovarius indicus B108T.</title>
        <authorList>
            <person name="Li G."/>
            <person name="Lai Q."/>
            <person name="Shao Z."/>
            <person name="Yan P."/>
        </authorList>
    </citation>
    <scope>NUCLEOTIDE SEQUENCE [LARGE SCALE GENOMIC DNA]</scope>
    <source>
        <strain evidence="1 2">B108</strain>
    </source>
</reference>
<protein>
    <recommendedName>
        <fullName evidence="3">Caudovirales tail fiber assembly protein</fullName>
    </recommendedName>
</protein>
<organism evidence="1 2">
    <name type="scientific">Roseovarius indicus</name>
    <dbReference type="NCBI Taxonomy" id="540747"/>
    <lineage>
        <taxon>Bacteria</taxon>
        <taxon>Pseudomonadati</taxon>
        <taxon>Pseudomonadota</taxon>
        <taxon>Alphaproteobacteria</taxon>
        <taxon>Rhodobacterales</taxon>
        <taxon>Roseobacteraceae</taxon>
        <taxon>Roseovarius</taxon>
    </lineage>
</organism>
<dbReference type="EMBL" id="LAXI01000007">
    <property type="protein sequence ID" value="KRS17538.1"/>
    <property type="molecule type" value="Genomic_DNA"/>
</dbReference>
<gene>
    <name evidence="1" type="ORF">XM52_13770</name>
</gene>
<evidence type="ECO:0000313" key="2">
    <source>
        <dbReference type="Proteomes" id="UP000051401"/>
    </source>
</evidence>
<comment type="caution">
    <text evidence="1">The sequence shown here is derived from an EMBL/GenBank/DDBJ whole genome shotgun (WGS) entry which is preliminary data.</text>
</comment>
<evidence type="ECO:0000313" key="1">
    <source>
        <dbReference type="EMBL" id="KRS17538.1"/>
    </source>
</evidence>
<keyword evidence="2" id="KW-1185">Reference proteome</keyword>